<gene>
    <name evidence="1" type="ORF">NM208_g15657</name>
</gene>
<protein>
    <submittedName>
        <fullName evidence="1">Uncharacterized protein</fullName>
    </submittedName>
</protein>
<reference evidence="1" key="1">
    <citation type="submission" date="2022-08" db="EMBL/GenBank/DDBJ databases">
        <title>Genome Sequence of Fusarium decemcellulare.</title>
        <authorList>
            <person name="Buettner E."/>
        </authorList>
    </citation>
    <scope>NUCLEOTIDE SEQUENCE</scope>
    <source>
        <strain evidence="1">Babe19</strain>
    </source>
</reference>
<comment type="caution">
    <text evidence="1">The sequence shown here is derived from an EMBL/GenBank/DDBJ whole genome shotgun (WGS) entry which is preliminary data.</text>
</comment>
<evidence type="ECO:0000313" key="2">
    <source>
        <dbReference type="Proteomes" id="UP001148629"/>
    </source>
</evidence>
<dbReference type="Proteomes" id="UP001148629">
    <property type="component" value="Unassembled WGS sequence"/>
</dbReference>
<name>A0ACC1RCI0_9HYPO</name>
<sequence>MMLPLWDETVQVSQKSQVLEDAAILDADSFDSLFTSPGGCADPVTSVLVFQPAEASMAHRLVSSDLMATFAQSWSAIEKAEIGLDKGLSAGISSLPTSPPASCPRLFALVPSTTSDALFSVAT</sequence>
<evidence type="ECO:0000313" key="1">
    <source>
        <dbReference type="EMBL" id="KAJ3509509.1"/>
    </source>
</evidence>
<accession>A0ACC1RCI0</accession>
<keyword evidence="2" id="KW-1185">Reference proteome</keyword>
<dbReference type="EMBL" id="JANRMS010004350">
    <property type="protein sequence ID" value="KAJ3509509.1"/>
    <property type="molecule type" value="Genomic_DNA"/>
</dbReference>
<proteinExistence type="predicted"/>
<organism evidence="1 2">
    <name type="scientific">Fusarium decemcellulare</name>
    <dbReference type="NCBI Taxonomy" id="57161"/>
    <lineage>
        <taxon>Eukaryota</taxon>
        <taxon>Fungi</taxon>
        <taxon>Dikarya</taxon>
        <taxon>Ascomycota</taxon>
        <taxon>Pezizomycotina</taxon>
        <taxon>Sordariomycetes</taxon>
        <taxon>Hypocreomycetidae</taxon>
        <taxon>Hypocreales</taxon>
        <taxon>Nectriaceae</taxon>
        <taxon>Fusarium</taxon>
        <taxon>Fusarium decemcellulare species complex</taxon>
    </lineage>
</organism>